<evidence type="ECO:0000256" key="8">
    <source>
        <dbReference type="ARBA" id="ARBA00022786"/>
    </source>
</evidence>
<feature type="region of interest" description="Disordered" evidence="12">
    <location>
        <begin position="392"/>
        <end position="413"/>
    </location>
</feature>
<evidence type="ECO:0000256" key="10">
    <source>
        <dbReference type="ARBA" id="ARBA00023242"/>
    </source>
</evidence>
<dbReference type="GO" id="GO:0005634">
    <property type="term" value="C:nucleus"/>
    <property type="evidence" value="ECO:0000318"/>
    <property type="project" value="GO_Central"/>
</dbReference>
<feature type="compositionally biased region" description="Gly residues" evidence="12">
    <location>
        <begin position="37"/>
        <end position="48"/>
    </location>
</feature>
<evidence type="ECO:0000313" key="14">
    <source>
        <dbReference type="EMBL" id="PNR48110.1"/>
    </source>
</evidence>
<evidence type="ECO:0000256" key="2">
    <source>
        <dbReference type="ARBA" id="ARBA00004123"/>
    </source>
</evidence>
<keyword evidence="6" id="KW-0227">DNA damage</keyword>
<dbReference type="AlphaFoldDB" id="A0A2K1K2W5"/>
<dbReference type="SUPFAM" id="SSF57850">
    <property type="entry name" value="RING/U-box"/>
    <property type="match status" value="1"/>
</dbReference>
<evidence type="ECO:0000256" key="11">
    <source>
        <dbReference type="PROSITE-ProRule" id="PRU00175"/>
    </source>
</evidence>
<feature type="compositionally biased region" description="Basic and acidic residues" evidence="12">
    <location>
        <begin position="7"/>
        <end position="17"/>
    </location>
</feature>
<dbReference type="SMART" id="SM00184">
    <property type="entry name" value="RING"/>
    <property type="match status" value="1"/>
</dbReference>
<dbReference type="Gramene" id="Pp3c9_11853V3.1">
    <property type="protein sequence ID" value="Pp3c9_11853V3.1"/>
    <property type="gene ID" value="Pp3c9_11853"/>
</dbReference>
<dbReference type="STRING" id="3218.A0A2K1K2W5"/>
<dbReference type="EMBL" id="ABEU02000009">
    <property type="protein sequence ID" value="PNR48110.1"/>
    <property type="molecule type" value="Genomic_DNA"/>
</dbReference>
<gene>
    <name evidence="15" type="primary">LOC112287102</name>
    <name evidence="14" type="ORF">PHYPA_012583</name>
</gene>
<organism evidence="14">
    <name type="scientific">Physcomitrium patens</name>
    <name type="common">Spreading-leaved earth moss</name>
    <name type="synonym">Physcomitrella patens</name>
    <dbReference type="NCBI Taxonomy" id="3218"/>
    <lineage>
        <taxon>Eukaryota</taxon>
        <taxon>Viridiplantae</taxon>
        <taxon>Streptophyta</taxon>
        <taxon>Embryophyta</taxon>
        <taxon>Bryophyta</taxon>
        <taxon>Bryophytina</taxon>
        <taxon>Bryopsida</taxon>
        <taxon>Funariidae</taxon>
        <taxon>Funariales</taxon>
        <taxon>Funariaceae</taxon>
        <taxon>Physcomitrium</taxon>
    </lineage>
</organism>
<dbReference type="InterPro" id="IPR013083">
    <property type="entry name" value="Znf_RING/FYVE/PHD"/>
</dbReference>
<dbReference type="RefSeq" id="XP_024385538.1">
    <property type="nucleotide sequence ID" value="XM_024529770.2"/>
</dbReference>
<evidence type="ECO:0000256" key="12">
    <source>
        <dbReference type="SAM" id="MobiDB-lite"/>
    </source>
</evidence>
<dbReference type="InterPro" id="IPR017907">
    <property type="entry name" value="Znf_RING_CS"/>
</dbReference>
<keyword evidence="9" id="KW-0862">Zinc</keyword>
<dbReference type="PANTHER" id="PTHR23328">
    <property type="entry name" value="RING-TYPE DOMAIN-CONTAINING PROTEIN"/>
    <property type="match status" value="1"/>
</dbReference>
<protein>
    <recommendedName>
        <fullName evidence="3">RING-type E3 ubiquitin transferase</fullName>
        <ecNumber evidence="3">2.3.2.27</ecNumber>
    </recommendedName>
</protein>
<dbReference type="PROSITE" id="PS00518">
    <property type="entry name" value="ZF_RING_1"/>
    <property type="match status" value="1"/>
</dbReference>
<feature type="region of interest" description="Disordered" evidence="12">
    <location>
        <begin position="358"/>
        <end position="379"/>
    </location>
</feature>
<reference evidence="14 16" key="2">
    <citation type="journal article" date="2018" name="Plant J.">
        <title>The Physcomitrella patens chromosome-scale assembly reveals moss genome structure and evolution.</title>
        <authorList>
            <person name="Lang D."/>
            <person name="Ullrich K.K."/>
            <person name="Murat F."/>
            <person name="Fuchs J."/>
            <person name="Jenkins J."/>
            <person name="Haas F.B."/>
            <person name="Piednoel M."/>
            <person name="Gundlach H."/>
            <person name="Van Bel M."/>
            <person name="Meyberg R."/>
            <person name="Vives C."/>
            <person name="Morata J."/>
            <person name="Symeonidi A."/>
            <person name="Hiss M."/>
            <person name="Muchero W."/>
            <person name="Kamisugi Y."/>
            <person name="Saleh O."/>
            <person name="Blanc G."/>
            <person name="Decker E.L."/>
            <person name="van Gessel N."/>
            <person name="Grimwood J."/>
            <person name="Hayes R.D."/>
            <person name="Graham S.W."/>
            <person name="Gunter L.E."/>
            <person name="McDaniel S.F."/>
            <person name="Hoernstein S.N.W."/>
            <person name="Larsson A."/>
            <person name="Li F.W."/>
            <person name="Perroud P.F."/>
            <person name="Phillips J."/>
            <person name="Ranjan P."/>
            <person name="Rokshar D.S."/>
            <person name="Rothfels C.J."/>
            <person name="Schneider L."/>
            <person name="Shu S."/>
            <person name="Stevenson D.W."/>
            <person name="Thummler F."/>
            <person name="Tillich M."/>
            <person name="Villarreal Aguilar J.C."/>
            <person name="Widiez T."/>
            <person name="Wong G.K."/>
            <person name="Wymore A."/>
            <person name="Zhang Y."/>
            <person name="Zimmer A.D."/>
            <person name="Quatrano R.S."/>
            <person name="Mayer K.F.X."/>
            <person name="Goodstein D."/>
            <person name="Casacuberta J.M."/>
            <person name="Vandepoele K."/>
            <person name="Reski R."/>
            <person name="Cuming A.C."/>
            <person name="Tuskan G.A."/>
            <person name="Maumus F."/>
            <person name="Salse J."/>
            <person name="Schmutz J."/>
            <person name="Rensing S.A."/>
        </authorList>
    </citation>
    <scope>NUCLEOTIDE SEQUENCE [LARGE SCALE GENOMIC DNA]</scope>
    <source>
        <strain evidence="15 16">cv. Gransden 2004</strain>
    </source>
</reference>
<dbReference type="GO" id="GO:0061630">
    <property type="term" value="F:ubiquitin protein ligase activity"/>
    <property type="evidence" value="ECO:0007669"/>
    <property type="project" value="UniProtKB-EC"/>
</dbReference>
<dbReference type="EnsemblPlants" id="Pp3c9_11850V3.1">
    <property type="protein sequence ID" value="Pp3c9_11850V3.1"/>
    <property type="gene ID" value="Pp3c9_11850"/>
</dbReference>
<dbReference type="Gene3D" id="3.30.40.10">
    <property type="entry name" value="Zinc/RING finger domain, C3HC4 (zinc finger)"/>
    <property type="match status" value="1"/>
</dbReference>
<comment type="catalytic activity">
    <reaction evidence="1">
        <text>S-ubiquitinyl-[E2 ubiquitin-conjugating enzyme]-L-cysteine + [acceptor protein]-L-lysine = [E2 ubiquitin-conjugating enzyme]-L-cysteine + N(6)-ubiquitinyl-[acceptor protein]-L-lysine.</text>
        <dbReference type="EC" id="2.3.2.27"/>
    </reaction>
</comment>
<comment type="subcellular location">
    <subcellularLocation>
        <location evidence="2">Nucleus</location>
    </subcellularLocation>
</comment>
<evidence type="ECO:0000259" key="13">
    <source>
        <dbReference type="PROSITE" id="PS50089"/>
    </source>
</evidence>
<dbReference type="EnsemblPlants" id="Pp3c9_11853V3.1">
    <property type="protein sequence ID" value="Pp3c9_11853V3.1"/>
    <property type="gene ID" value="Pp3c9_11853"/>
</dbReference>
<dbReference type="GO" id="GO:0004842">
    <property type="term" value="F:ubiquitin-protein transferase activity"/>
    <property type="evidence" value="ECO:0000318"/>
    <property type="project" value="GO_Central"/>
</dbReference>
<dbReference type="InterPro" id="IPR018957">
    <property type="entry name" value="Znf_C3HC4_RING-type"/>
</dbReference>
<feature type="region of interest" description="Disordered" evidence="12">
    <location>
        <begin position="178"/>
        <end position="197"/>
    </location>
</feature>
<evidence type="ECO:0000256" key="4">
    <source>
        <dbReference type="ARBA" id="ARBA00022679"/>
    </source>
</evidence>
<keyword evidence="4" id="KW-0808">Transferase</keyword>
<dbReference type="GeneID" id="112287102"/>
<dbReference type="PROSITE" id="PS50089">
    <property type="entry name" value="ZF_RING_2"/>
    <property type="match status" value="1"/>
</dbReference>
<evidence type="ECO:0000313" key="16">
    <source>
        <dbReference type="Proteomes" id="UP000006727"/>
    </source>
</evidence>
<dbReference type="GO" id="GO:0006302">
    <property type="term" value="P:double-strand break repair"/>
    <property type="evidence" value="ECO:0000318"/>
    <property type="project" value="GO_Central"/>
</dbReference>
<dbReference type="GO" id="GO:0035861">
    <property type="term" value="C:site of double-strand break"/>
    <property type="evidence" value="ECO:0000318"/>
    <property type="project" value="GO_Central"/>
</dbReference>
<keyword evidence="8" id="KW-0833">Ubl conjugation pathway</keyword>
<dbReference type="EC" id="2.3.2.27" evidence="3"/>
<dbReference type="PaxDb" id="3218-PP1S29_248V6.1"/>
<dbReference type="Proteomes" id="UP000006727">
    <property type="component" value="Chromosome 9"/>
</dbReference>
<dbReference type="InterPro" id="IPR051657">
    <property type="entry name" value="RNF168/RNF169_E3_ubiq-ligase"/>
</dbReference>
<sequence length="495" mass="53794">MKSGGESGERSGVRRQEVAGVRRTATLDARSETPSGGEKGMVASGGDGVCEAEVINLTSSDDEGSGGNSGLDFGTKQRGDEAGGSNTVQQVFLPHTPRGRRPVRIENPADLTPNFRSAAAMAGWDDETLLMLAVDSPALNRLNPAVEGSTPEGPSRASNCSATCRGCLECRDRKRGIRTPGQAATPLSAARRPRRLRRVSSNEEPIIPIPMAVLNDEIDKCGAPTMKTEGSLQQHPSKDKENKNPQPCANITSLRGREEPAVANVSYNNALQLEKLREELTCVICLDICFEPSTTICGHSFCSGCLQSVYQKCGMRCPKCRQQLRATSKFDCPINTVLWNTIQLLFPQEAAARLKDQKENCPGKNNKPEGAPVSTESQVRPGVIRRISRPTPWRELSRSSRGTERLRPNAGSLTFARPERLRLTANNLTSFRRASEVLESGQSTADYPNPSSLRVDGYQQLLGRRSTPSYRSRQEAEDAALAARLQESFISEAGL</sequence>
<dbReference type="GO" id="GO:0031491">
    <property type="term" value="F:nucleosome binding"/>
    <property type="evidence" value="ECO:0000318"/>
    <property type="project" value="GO_Central"/>
</dbReference>
<dbReference type="Gramene" id="Pp3c9_11850V3.1">
    <property type="protein sequence ID" value="Pp3c9_11850V3.1"/>
    <property type="gene ID" value="Pp3c9_11850"/>
</dbReference>
<feature type="region of interest" description="Disordered" evidence="12">
    <location>
        <begin position="1"/>
        <end position="84"/>
    </location>
</feature>
<feature type="domain" description="RING-type" evidence="13">
    <location>
        <begin position="282"/>
        <end position="321"/>
    </location>
</feature>
<feature type="compositionally biased region" description="Basic and acidic residues" evidence="12">
    <location>
        <begin position="395"/>
        <end position="407"/>
    </location>
</feature>
<evidence type="ECO:0000256" key="1">
    <source>
        <dbReference type="ARBA" id="ARBA00000900"/>
    </source>
</evidence>
<reference evidence="15" key="3">
    <citation type="submission" date="2020-12" db="UniProtKB">
        <authorList>
            <consortium name="EnsemblPlants"/>
        </authorList>
    </citation>
    <scope>IDENTIFICATION</scope>
</reference>
<evidence type="ECO:0000256" key="9">
    <source>
        <dbReference type="ARBA" id="ARBA00022833"/>
    </source>
</evidence>
<keyword evidence="16" id="KW-1185">Reference proteome</keyword>
<dbReference type="Pfam" id="PF00097">
    <property type="entry name" value="zf-C3HC4"/>
    <property type="match status" value="1"/>
</dbReference>
<keyword evidence="10" id="KW-0539">Nucleus</keyword>
<evidence type="ECO:0000313" key="15">
    <source>
        <dbReference type="EnsemblPlants" id="Pp3c9_11850V3.1"/>
    </source>
</evidence>
<feature type="region of interest" description="Disordered" evidence="12">
    <location>
        <begin position="224"/>
        <end position="246"/>
    </location>
</feature>
<dbReference type="GO" id="GO:0008270">
    <property type="term" value="F:zinc ion binding"/>
    <property type="evidence" value="ECO:0007669"/>
    <property type="project" value="UniProtKB-KW"/>
</dbReference>
<proteinExistence type="predicted"/>
<evidence type="ECO:0000256" key="3">
    <source>
        <dbReference type="ARBA" id="ARBA00012483"/>
    </source>
</evidence>
<keyword evidence="5" id="KW-0479">Metal-binding</keyword>
<evidence type="ECO:0000256" key="6">
    <source>
        <dbReference type="ARBA" id="ARBA00022763"/>
    </source>
</evidence>
<evidence type="ECO:0000256" key="5">
    <source>
        <dbReference type="ARBA" id="ARBA00022723"/>
    </source>
</evidence>
<reference evidence="14 16" key="1">
    <citation type="journal article" date="2008" name="Science">
        <title>The Physcomitrella genome reveals evolutionary insights into the conquest of land by plants.</title>
        <authorList>
            <person name="Rensing S."/>
            <person name="Lang D."/>
            <person name="Zimmer A."/>
            <person name="Terry A."/>
            <person name="Salamov A."/>
            <person name="Shapiro H."/>
            <person name="Nishiyama T."/>
            <person name="Perroud P.-F."/>
            <person name="Lindquist E."/>
            <person name="Kamisugi Y."/>
            <person name="Tanahashi T."/>
            <person name="Sakakibara K."/>
            <person name="Fujita T."/>
            <person name="Oishi K."/>
            <person name="Shin-I T."/>
            <person name="Kuroki Y."/>
            <person name="Toyoda A."/>
            <person name="Suzuki Y."/>
            <person name="Hashimoto A."/>
            <person name="Yamaguchi K."/>
            <person name="Sugano A."/>
            <person name="Kohara Y."/>
            <person name="Fujiyama A."/>
            <person name="Anterola A."/>
            <person name="Aoki S."/>
            <person name="Ashton N."/>
            <person name="Barbazuk W.B."/>
            <person name="Barker E."/>
            <person name="Bennetzen J."/>
            <person name="Bezanilla M."/>
            <person name="Blankenship R."/>
            <person name="Cho S.H."/>
            <person name="Dutcher S."/>
            <person name="Estelle M."/>
            <person name="Fawcett J.A."/>
            <person name="Gundlach H."/>
            <person name="Hanada K."/>
            <person name="Heyl A."/>
            <person name="Hicks K.A."/>
            <person name="Hugh J."/>
            <person name="Lohr M."/>
            <person name="Mayer K."/>
            <person name="Melkozernov A."/>
            <person name="Murata T."/>
            <person name="Nelson D."/>
            <person name="Pils B."/>
            <person name="Prigge M."/>
            <person name="Reiss B."/>
            <person name="Renner T."/>
            <person name="Rombauts S."/>
            <person name="Rushton P."/>
            <person name="Sanderfoot A."/>
            <person name="Schween G."/>
            <person name="Shiu S.-H."/>
            <person name="Stueber K."/>
            <person name="Theodoulou F.L."/>
            <person name="Tu H."/>
            <person name="Van de Peer Y."/>
            <person name="Verrier P.J."/>
            <person name="Waters E."/>
            <person name="Wood A."/>
            <person name="Yang L."/>
            <person name="Cove D."/>
            <person name="Cuming A."/>
            <person name="Hasebe M."/>
            <person name="Lucas S."/>
            <person name="Mishler D.B."/>
            <person name="Reski R."/>
            <person name="Grigoriev I."/>
            <person name="Quatrano R.S."/>
            <person name="Boore J.L."/>
        </authorList>
    </citation>
    <scope>NUCLEOTIDE SEQUENCE [LARGE SCALE GENOMIC DNA]</scope>
    <source>
        <strain evidence="15 16">cv. Gransden 2004</strain>
    </source>
</reference>
<evidence type="ECO:0000256" key="7">
    <source>
        <dbReference type="ARBA" id="ARBA00022771"/>
    </source>
</evidence>
<name>A0A2K1K2W5_PHYPA</name>
<dbReference type="InterPro" id="IPR001841">
    <property type="entry name" value="Znf_RING"/>
</dbReference>
<accession>A0A2K1K2W5</accession>
<keyword evidence="7 11" id="KW-0863">Zinc-finger</keyword>
<dbReference type="PANTHER" id="PTHR23328:SF0">
    <property type="entry name" value="RING-TYPE DOMAIN-CONTAINING PROTEIN"/>
    <property type="match status" value="1"/>
</dbReference>